<accession>A0A7J6PWW7</accession>
<name>A0A7J6PWW7_PEROL</name>
<comment type="caution">
    <text evidence="1">The sequence shown here is derived from an EMBL/GenBank/DDBJ whole genome shotgun (WGS) entry which is preliminary data.</text>
</comment>
<dbReference type="EMBL" id="JABANM010034122">
    <property type="protein sequence ID" value="KAF4700151.1"/>
    <property type="molecule type" value="Genomic_DNA"/>
</dbReference>
<dbReference type="AlphaFoldDB" id="A0A7J6PWW7"/>
<proteinExistence type="predicted"/>
<gene>
    <name evidence="1" type="ORF">FOZ62_006594</name>
</gene>
<organism evidence="1 2">
    <name type="scientific">Perkinsus olseni</name>
    <name type="common">Perkinsus atlanticus</name>
    <dbReference type="NCBI Taxonomy" id="32597"/>
    <lineage>
        <taxon>Eukaryota</taxon>
        <taxon>Sar</taxon>
        <taxon>Alveolata</taxon>
        <taxon>Perkinsozoa</taxon>
        <taxon>Perkinsea</taxon>
        <taxon>Perkinsida</taxon>
        <taxon>Perkinsidae</taxon>
        <taxon>Perkinsus</taxon>
    </lineage>
</organism>
<evidence type="ECO:0000313" key="2">
    <source>
        <dbReference type="Proteomes" id="UP000574390"/>
    </source>
</evidence>
<reference evidence="1 2" key="1">
    <citation type="submission" date="2020-04" db="EMBL/GenBank/DDBJ databases">
        <title>Perkinsus olseni comparative genomics.</title>
        <authorList>
            <person name="Bogema D.R."/>
        </authorList>
    </citation>
    <scope>NUCLEOTIDE SEQUENCE [LARGE SCALE GENOMIC DNA]</scope>
    <source>
        <strain evidence="1">ATCC PRA-205</strain>
    </source>
</reference>
<dbReference type="Proteomes" id="UP000574390">
    <property type="component" value="Unassembled WGS sequence"/>
</dbReference>
<evidence type="ECO:0000313" key="1">
    <source>
        <dbReference type="EMBL" id="KAF4700151.1"/>
    </source>
</evidence>
<sequence length="356" mass="41034">MSLESVAAKVQAANWNDPPSAGVSKCTLESVDATIEGMDGQKLAANIRSTAMGLYVRALGRDIKVNQKVGNKVIDGLREELLVPEVDFNKVKGPQVYNSQGLILDTLPVISWDLFNEFESRVMDLPLLNTFHIVPDIWYKMEPRLRLFICNNSTRFDELIDVVDVKCLHDEGIDYSPRLANLGQFIRFMVVRTFLDLTNQWDSESTYPFLVLSRMAYDTKAVVQKVKPITLSLFFTIKRVYAMYNTIFWRTQWNYYTHRNEYGIVQKLEKGFDHQSFQVFKKYEPYLQFFLVDGVATEGMLEAIPHIEKAYCYTKGSYGKDGWKSWGKDDGTWKSPDAYVGKNEGGSEHKDTWFFF</sequence>
<protein>
    <submittedName>
        <fullName evidence="1">Uncharacterized protein</fullName>
    </submittedName>
</protein>